<comment type="subunit">
    <text evidence="2 12">Tetramer of two alpha and two beta subunits.</text>
</comment>
<dbReference type="EC" id="6.1.1.20" evidence="12"/>
<evidence type="ECO:0000256" key="4">
    <source>
        <dbReference type="ARBA" id="ARBA00022598"/>
    </source>
</evidence>
<keyword evidence="6 12" id="KW-0547">Nucleotide-binding</keyword>
<dbReference type="PROSITE" id="PS51447">
    <property type="entry name" value="FDX_ACB"/>
    <property type="match status" value="1"/>
</dbReference>
<comment type="caution">
    <text evidence="15">The sequence shown here is derived from an EMBL/GenBank/DDBJ whole genome shotgun (WGS) entry which is preliminary data.</text>
</comment>
<dbReference type="InterPro" id="IPR005147">
    <property type="entry name" value="tRNA_synthase_B5-dom"/>
</dbReference>
<dbReference type="PROSITE" id="PS51483">
    <property type="entry name" value="B5"/>
    <property type="match status" value="1"/>
</dbReference>
<dbReference type="GO" id="GO:0000287">
    <property type="term" value="F:magnesium ion binding"/>
    <property type="evidence" value="ECO:0007669"/>
    <property type="project" value="UniProtKB-UniRule"/>
</dbReference>
<feature type="binding site" evidence="12">
    <location>
        <position position="359"/>
    </location>
    <ligand>
        <name>Mg(2+)</name>
        <dbReference type="ChEBI" id="CHEBI:18420"/>
        <note>shared with alpha subunit</note>
    </ligand>
</feature>
<evidence type="ECO:0000313" key="15">
    <source>
        <dbReference type="EMBL" id="TWU18485.1"/>
    </source>
</evidence>
<evidence type="ECO:0000313" key="16">
    <source>
        <dbReference type="Proteomes" id="UP000319908"/>
    </source>
</evidence>
<organism evidence="15 16">
    <name type="scientific">Allorhodopirellula heiligendammensis</name>
    <dbReference type="NCBI Taxonomy" id="2714739"/>
    <lineage>
        <taxon>Bacteria</taxon>
        <taxon>Pseudomonadati</taxon>
        <taxon>Planctomycetota</taxon>
        <taxon>Planctomycetia</taxon>
        <taxon>Pirellulales</taxon>
        <taxon>Pirellulaceae</taxon>
        <taxon>Allorhodopirellula</taxon>
    </lineage>
</organism>
<dbReference type="HAMAP" id="MF_00283">
    <property type="entry name" value="Phe_tRNA_synth_beta1"/>
    <property type="match status" value="1"/>
</dbReference>
<comment type="catalytic activity">
    <reaction evidence="11 12">
        <text>tRNA(Phe) + L-phenylalanine + ATP = L-phenylalanyl-tRNA(Phe) + AMP + diphosphate + H(+)</text>
        <dbReference type="Rhea" id="RHEA:19413"/>
        <dbReference type="Rhea" id="RHEA-COMP:9668"/>
        <dbReference type="Rhea" id="RHEA-COMP:9699"/>
        <dbReference type="ChEBI" id="CHEBI:15378"/>
        <dbReference type="ChEBI" id="CHEBI:30616"/>
        <dbReference type="ChEBI" id="CHEBI:33019"/>
        <dbReference type="ChEBI" id="CHEBI:58095"/>
        <dbReference type="ChEBI" id="CHEBI:78442"/>
        <dbReference type="ChEBI" id="CHEBI:78531"/>
        <dbReference type="ChEBI" id="CHEBI:456215"/>
        <dbReference type="EC" id="6.1.1.20"/>
    </reaction>
</comment>
<dbReference type="RefSeq" id="WP_146405527.1">
    <property type="nucleotide sequence ID" value="NZ_SJPU01000001.1"/>
</dbReference>
<dbReference type="SUPFAM" id="SSF56037">
    <property type="entry name" value="PheT/TilS domain"/>
    <property type="match status" value="1"/>
</dbReference>
<gene>
    <name evidence="12 15" type="primary">pheT</name>
    <name evidence="15" type="ORF">Poly21_06480</name>
</gene>
<dbReference type="GO" id="GO:0003723">
    <property type="term" value="F:RNA binding"/>
    <property type="evidence" value="ECO:0007669"/>
    <property type="project" value="InterPro"/>
</dbReference>
<keyword evidence="9 12" id="KW-0648">Protein biosynthesis</keyword>
<evidence type="ECO:0000256" key="10">
    <source>
        <dbReference type="ARBA" id="ARBA00023146"/>
    </source>
</evidence>
<dbReference type="Pfam" id="PF03147">
    <property type="entry name" value="FDX-ACB"/>
    <property type="match status" value="1"/>
</dbReference>
<dbReference type="InterPro" id="IPR045864">
    <property type="entry name" value="aa-tRNA-synth_II/BPL/LPL"/>
</dbReference>
<evidence type="ECO:0000256" key="12">
    <source>
        <dbReference type="HAMAP-Rule" id="MF_00283"/>
    </source>
</evidence>
<feature type="binding site" evidence="12">
    <location>
        <position position="362"/>
    </location>
    <ligand>
        <name>Mg(2+)</name>
        <dbReference type="ChEBI" id="CHEBI:18420"/>
        <note>shared with alpha subunit</note>
    </ligand>
</feature>
<keyword evidence="5 12" id="KW-0479">Metal-binding</keyword>
<reference evidence="15 16" key="1">
    <citation type="journal article" date="2020" name="Antonie Van Leeuwenhoek">
        <title>Rhodopirellula heiligendammensis sp. nov., Rhodopirellula pilleata sp. nov., and Rhodopirellula solitaria sp. nov. isolated from natural or artificial marine surfaces in Northern Germany and California, USA, and emended description of the genus Rhodopirellula.</title>
        <authorList>
            <person name="Kallscheuer N."/>
            <person name="Wiegand S."/>
            <person name="Jogler M."/>
            <person name="Boedeker C."/>
            <person name="Peeters S.H."/>
            <person name="Rast P."/>
            <person name="Heuer A."/>
            <person name="Jetten M.S.M."/>
            <person name="Rohde M."/>
            <person name="Jogler C."/>
        </authorList>
    </citation>
    <scope>NUCLEOTIDE SEQUENCE [LARGE SCALE GENOMIC DNA]</scope>
    <source>
        <strain evidence="15 16">Poly21</strain>
    </source>
</reference>
<feature type="binding site" evidence="12">
    <location>
        <position position="363"/>
    </location>
    <ligand>
        <name>Mg(2+)</name>
        <dbReference type="ChEBI" id="CHEBI:18420"/>
        <note>shared with alpha subunit</note>
    </ligand>
</feature>
<evidence type="ECO:0000256" key="9">
    <source>
        <dbReference type="ARBA" id="ARBA00022917"/>
    </source>
</evidence>
<dbReference type="Proteomes" id="UP000319908">
    <property type="component" value="Unassembled WGS sequence"/>
</dbReference>
<dbReference type="InterPro" id="IPR045060">
    <property type="entry name" value="Phe-tRNA-ligase_IIc_bsu"/>
</dbReference>
<protein>
    <recommendedName>
        <fullName evidence="12">Phenylalanine--tRNA ligase beta subunit</fullName>
        <ecNumber evidence="12">6.1.1.20</ecNumber>
    </recommendedName>
    <alternativeName>
        <fullName evidence="12">Phenylalanyl-tRNA synthetase beta subunit</fullName>
        <shortName evidence="12">PheRS</shortName>
    </alternativeName>
</protein>
<dbReference type="Gene3D" id="3.30.56.10">
    <property type="match status" value="2"/>
</dbReference>
<dbReference type="EMBL" id="SJPU01000001">
    <property type="protein sequence ID" value="TWU18485.1"/>
    <property type="molecule type" value="Genomic_DNA"/>
</dbReference>
<evidence type="ECO:0000256" key="1">
    <source>
        <dbReference type="ARBA" id="ARBA00008653"/>
    </source>
</evidence>
<evidence type="ECO:0000256" key="8">
    <source>
        <dbReference type="ARBA" id="ARBA00022842"/>
    </source>
</evidence>
<dbReference type="InterPro" id="IPR009061">
    <property type="entry name" value="DNA-bd_dom_put_sf"/>
</dbReference>
<evidence type="ECO:0000256" key="6">
    <source>
        <dbReference type="ARBA" id="ARBA00022741"/>
    </source>
</evidence>
<feature type="domain" description="B5" evidence="14">
    <location>
        <begin position="288"/>
        <end position="375"/>
    </location>
</feature>
<dbReference type="Gene3D" id="3.50.40.10">
    <property type="entry name" value="Phenylalanyl-trna Synthetase, Chain B, domain 3"/>
    <property type="match status" value="1"/>
</dbReference>
<dbReference type="InterPro" id="IPR005121">
    <property type="entry name" value="Fdx_antiC-bd"/>
</dbReference>
<dbReference type="SUPFAM" id="SSF54991">
    <property type="entry name" value="Anticodon-binding domain of PheRS"/>
    <property type="match status" value="1"/>
</dbReference>
<keyword evidence="16" id="KW-1185">Reference proteome</keyword>
<sequence length="691" mass="74710">MLVTLSWLSQYVDLKLPHDELVDRLSLSGLNHESSETVDGETIVDLEVTSNRGDCLGHIGVAREIAVLTEQKLKLPKVQFTESAVQAADLISVANDFPEACPRYTARVIQGVTVGESPEWLQRALRSMGIGVVNNVVDVTNYVMMECGQPLHAFDAAAVAGQQLVIRPGLPSEKLQAIDHRDYDLTAETCVIADADAALAIAGVMGGASSEVSERTTDVIIEAADFTPLAVRRTARRLKLHSPSSFRFERRVDPRGIDWASRRACQLITEIAGGSVAAGVIDTAPSVADRPPVELRLSQLPRVLGIEIDVATVQRILAGLGCRVDLAHDGASEAGANRNAASLRCVPPSWRHDLTREADLIEEVARIHGYDKIPENAPIPVAPSSKRPFDSAMARLRGVLTSAGLSEAMTPSVVTEKLDASLSPWTDRPAMQTRTAMLEGSKRLRRTLIPSLLQSRAANWASASLHADLFEIAHAYLPPQDDGNADALPVETYHVGLIMGDDFFVAKGIIETALTRLGIRGQLSVETVERDGFASGGVVALTLADGQTDEVIGYLGVVADSLVRSWKLPGSVIAAELSAERLVELSHLVPQQQAVSAFPSILRDLNLVIPESVRWDALSNVIHSAADERLTNLSYQETYRNEKQDGPDRKRVLFSLELQSLSETLSGTDADGIVENIVAACERELDAVLMR</sequence>
<dbReference type="GO" id="GO:0009328">
    <property type="term" value="C:phenylalanine-tRNA ligase complex"/>
    <property type="evidence" value="ECO:0007669"/>
    <property type="project" value="TreeGrafter"/>
</dbReference>
<dbReference type="FunFam" id="3.50.40.10:FF:000001">
    <property type="entry name" value="Phenylalanine--tRNA ligase beta subunit"/>
    <property type="match status" value="1"/>
</dbReference>
<dbReference type="OrthoDB" id="9805455at2"/>
<dbReference type="Pfam" id="PF17759">
    <property type="entry name" value="tRNA_synthFbeta"/>
    <property type="match status" value="1"/>
</dbReference>
<dbReference type="Pfam" id="PF03483">
    <property type="entry name" value="B3_4"/>
    <property type="match status" value="1"/>
</dbReference>
<keyword evidence="8 12" id="KW-0460">Magnesium</keyword>
<dbReference type="InterPro" id="IPR005146">
    <property type="entry name" value="B3/B4_tRNA-bd"/>
</dbReference>
<dbReference type="SMART" id="SM00874">
    <property type="entry name" value="B5"/>
    <property type="match status" value="1"/>
</dbReference>
<comment type="similarity">
    <text evidence="1 12">Belongs to the phenylalanyl-tRNA synthetase beta subunit family. Type 1 subfamily.</text>
</comment>
<dbReference type="NCBIfam" id="TIGR00472">
    <property type="entry name" value="pheT_bact"/>
    <property type="match status" value="1"/>
</dbReference>
<feature type="binding site" evidence="12">
    <location>
        <position position="353"/>
    </location>
    <ligand>
        <name>Mg(2+)</name>
        <dbReference type="ChEBI" id="CHEBI:18420"/>
        <note>shared with alpha subunit</note>
    </ligand>
</feature>
<dbReference type="InterPro" id="IPR020825">
    <property type="entry name" value="Phe-tRNA_synthase-like_B3/B4"/>
</dbReference>
<dbReference type="SUPFAM" id="SSF46955">
    <property type="entry name" value="Putative DNA-binding domain"/>
    <property type="match status" value="2"/>
</dbReference>
<dbReference type="AlphaFoldDB" id="A0A5C6C331"/>
<evidence type="ECO:0000256" key="11">
    <source>
        <dbReference type="ARBA" id="ARBA00049255"/>
    </source>
</evidence>
<dbReference type="FunFam" id="3.30.56.10:FF:000001">
    <property type="entry name" value="Phenylalanine--tRNA ligase beta subunit"/>
    <property type="match status" value="1"/>
</dbReference>
<dbReference type="InterPro" id="IPR041616">
    <property type="entry name" value="PheRS_beta_core"/>
</dbReference>
<evidence type="ECO:0000259" key="13">
    <source>
        <dbReference type="PROSITE" id="PS51447"/>
    </source>
</evidence>
<dbReference type="InterPro" id="IPR036690">
    <property type="entry name" value="Fdx_antiC-bd_sf"/>
</dbReference>
<evidence type="ECO:0000256" key="3">
    <source>
        <dbReference type="ARBA" id="ARBA00022490"/>
    </source>
</evidence>
<evidence type="ECO:0000259" key="14">
    <source>
        <dbReference type="PROSITE" id="PS51483"/>
    </source>
</evidence>
<name>A0A5C6C331_9BACT</name>
<feature type="domain" description="FDX-ACB" evidence="13">
    <location>
        <begin position="596"/>
        <end position="691"/>
    </location>
</feature>
<dbReference type="InterPro" id="IPR004532">
    <property type="entry name" value="Phe-tRNA-ligase_IIc_bsu_bact"/>
</dbReference>
<evidence type="ECO:0000256" key="5">
    <source>
        <dbReference type="ARBA" id="ARBA00022723"/>
    </source>
</evidence>
<keyword evidence="7 12" id="KW-0067">ATP-binding</keyword>
<dbReference type="PANTHER" id="PTHR10947:SF0">
    <property type="entry name" value="PHENYLALANINE--TRNA LIGASE BETA SUBUNIT"/>
    <property type="match status" value="1"/>
</dbReference>
<dbReference type="GO" id="GO:0005524">
    <property type="term" value="F:ATP binding"/>
    <property type="evidence" value="ECO:0007669"/>
    <property type="project" value="UniProtKB-UniRule"/>
</dbReference>
<dbReference type="GO" id="GO:0006432">
    <property type="term" value="P:phenylalanyl-tRNA aminoacylation"/>
    <property type="evidence" value="ECO:0007669"/>
    <property type="project" value="UniProtKB-UniRule"/>
</dbReference>
<dbReference type="Pfam" id="PF03484">
    <property type="entry name" value="B5"/>
    <property type="match status" value="1"/>
</dbReference>
<dbReference type="SUPFAM" id="SSF55681">
    <property type="entry name" value="Class II aaRS and biotin synthetases"/>
    <property type="match status" value="1"/>
</dbReference>
<dbReference type="GO" id="GO:0004826">
    <property type="term" value="F:phenylalanine-tRNA ligase activity"/>
    <property type="evidence" value="ECO:0007669"/>
    <property type="project" value="UniProtKB-UniRule"/>
</dbReference>
<evidence type="ECO:0000256" key="2">
    <source>
        <dbReference type="ARBA" id="ARBA00011209"/>
    </source>
</evidence>
<keyword evidence="4 12" id="KW-0436">Ligase</keyword>
<dbReference type="PANTHER" id="PTHR10947">
    <property type="entry name" value="PHENYLALANYL-TRNA SYNTHETASE BETA CHAIN AND LEUCINE-RICH REPEAT-CONTAINING PROTEIN 47"/>
    <property type="match status" value="1"/>
</dbReference>
<comment type="subcellular location">
    <subcellularLocation>
        <location evidence="12">Cytoplasm</location>
    </subcellularLocation>
</comment>
<accession>A0A5C6C331</accession>
<keyword evidence="3 12" id="KW-0963">Cytoplasm</keyword>
<dbReference type="Gene3D" id="3.30.930.10">
    <property type="entry name" value="Bira Bifunctional Protein, Domain 2"/>
    <property type="match status" value="1"/>
</dbReference>
<comment type="cofactor">
    <cofactor evidence="12">
        <name>Mg(2+)</name>
        <dbReference type="ChEBI" id="CHEBI:18420"/>
    </cofactor>
    <text evidence="12">Binds 2 magnesium ions per tetramer.</text>
</comment>
<dbReference type="SMART" id="SM00873">
    <property type="entry name" value="B3_4"/>
    <property type="match status" value="1"/>
</dbReference>
<dbReference type="SMART" id="SM00896">
    <property type="entry name" value="FDX-ACB"/>
    <property type="match status" value="1"/>
</dbReference>
<dbReference type="Gene3D" id="3.30.70.380">
    <property type="entry name" value="Ferrodoxin-fold anticodon-binding domain"/>
    <property type="match status" value="1"/>
</dbReference>
<keyword evidence="10 12" id="KW-0030">Aminoacyl-tRNA synthetase</keyword>
<proteinExistence type="inferred from homology"/>
<evidence type="ECO:0000256" key="7">
    <source>
        <dbReference type="ARBA" id="ARBA00022840"/>
    </source>
</evidence>